<evidence type="ECO:0000256" key="1">
    <source>
        <dbReference type="SAM" id="Phobius"/>
    </source>
</evidence>
<dbReference type="EMBL" id="CABVLZ010000001">
    <property type="protein sequence ID" value="VVU94460.1"/>
    <property type="molecule type" value="Genomic_DNA"/>
</dbReference>
<name>A0A5E8CLT7_9ZZZZ</name>
<dbReference type="AlphaFoldDB" id="A0A5E8CLT7"/>
<sequence length="261" mass="31442">MTINFIFKLVVAIMFMLILGFKGKKINFSSYQGQVVHHRYKTKDKDEFKFKYNVKYDYFDLKSPPNSILASFRRSDYIGPKEVDIYDFIIESIKKKEKNEYTGIDQIKFLGNIRSYFYCFNPICLFYCYNDNKLKYIFAQVSNIPWKEQTAYILKIDDNGMLNKDSIFHEKKMHVSPFNPSKGQIYEFKLNSKNKDLRINVYNTPKKSEVTQENLLMTITLALKENRFNYLRLPRNHITVLKIYYQALFLYLKKYRYFKHL</sequence>
<dbReference type="Pfam" id="PF07103">
    <property type="entry name" value="DUF1365"/>
    <property type="match status" value="1"/>
</dbReference>
<dbReference type="PANTHER" id="PTHR33973">
    <property type="entry name" value="OS07G0153300 PROTEIN"/>
    <property type="match status" value="1"/>
</dbReference>
<keyword evidence="1" id="KW-1133">Transmembrane helix</keyword>
<accession>A0A5E8CLT7</accession>
<dbReference type="PANTHER" id="PTHR33973:SF4">
    <property type="entry name" value="OS07G0153300 PROTEIN"/>
    <property type="match status" value="1"/>
</dbReference>
<evidence type="ECO:0000313" key="2">
    <source>
        <dbReference type="EMBL" id="VVU94460.1"/>
    </source>
</evidence>
<gene>
    <name evidence="2" type="ORF">CPAV1605_182</name>
</gene>
<keyword evidence="1" id="KW-0812">Transmembrane</keyword>
<proteinExistence type="predicted"/>
<feature type="transmembrane region" description="Helical" evidence="1">
    <location>
        <begin position="6"/>
        <end position="23"/>
    </location>
</feature>
<protein>
    <recommendedName>
        <fullName evidence="3">DUF1365 domain-containing protein</fullName>
    </recommendedName>
</protein>
<evidence type="ECO:0008006" key="3">
    <source>
        <dbReference type="Google" id="ProtNLM"/>
    </source>
</evidence>
<organism evidence="2">
    <name type="scientific">seawater metagenome</name>
    <dbReference type="NCBI Taxonomy" id="1561972"/>
    <lineage>
        <taxon>unclassified sequences</taxon>
        <taxon>metagenomes</taxon>
        <taxon>ecological metagenomes</taxon>
    </lineage>
</organism>
<dbReference type="InterPro" id="IPR010775">
    <property type="entry name" value="DUF1365"/>
</dbReference>
<keyword evidence="1" id="KW-0472">Membrane</keyword>
<reference evidence="2" key="1">
    <citation type="submission" date="2019-09" db="EMBL/GenBank/DDBJ databases">
        <authorList>
            <person name="Needham M D."/>
        </authorList>
    </citation>
    <scope>NUCLEOTIDE SEQUENCE</scope>
</reference>